<dbReference type="STRING" id="126957.T1JHU6"/>
<dbReference type="AlphaFoldDB" id="T1JHU6"/>
<dbReference type="InterPro" id="IPR035892">
    <property type="entry name" value="C2_domain_sf"/>
</dbReference>
<reference evidence="1" key="2">
    <citation type="submission" date="2015-02" db="UniProtKB">
        <authorList>
            <consortium name="EnsemblMetazoa"/>
        </authorList>
    </citation>
    <scope>IDENTIFICATION</scope>
</reference>
<evidence type="ECO:0008006" key="3">
    <source>
        <dbReference type="Google" id="ProtNLM"/>
    </source>
</evidence>
<reference evidence="2" key="1">
    <citation type="submission" date="2011-05" db="EMBL/GenBank/DDBJ databases">
        <authorList>
            <person name="Richards S.R."/>
            <person name="Qu J."/>
            <person name="Jiang H."/>
            <person name="Jhangiani S.N."/>
            <person name="Agravi P."/>
            <person name="Goodspeed R."/>
            <person name="Gross S."/>
            <person name="Mandapat C."/>
            <person name="Jackson L."/>
            <person name="Mathew T."/>
            <person name="Pu L."/>
            <person name="Thornton R."/>
            <person name="Saada N."/>
            <person name="Wilczek-Boney K.B."/>
            <person name="Lee S."/>
            <person name="Kovar C."/>
            <person name="Wu Y."/>
            <person name="Scherer S.E."/>
            <person name="Worley K.C."/>
            <person name="Muzny D.M."/>
            <person name="Gibbs R."/>
        </authorList>
    </citation>
    <scope>NUCLEOTIDE SEQUENCE</scope>
    <source>
        <strain evidence="2">Brora</strain>
    </source>
</reference>
<keyword evidence="2" id="KW-1185">Reference proteome</keyword>
<name>T1JHU6_STRMM</name>
<dbReference type="SUPFAM" id="SSF49562">
    <property type="entry name" value="C2 domain (Calcium/lipid-binding domain, CaLB)"/>
    <property type="match status" value="1"/>
</dbReference>
<sequence>MHYTSHTAHVAICHETYYLQHLIGGSNLIKPKNLARGLYKISQRRNSSANQSSLERMLLLAAPVAKFPNNLSFHYRDLRRGKNIGIEKKLNEIQYNTYVTLKLQNVKSTTVTVKGSHPCWEQDFLL</sequence>
<dbReference type="EnsemblMetazoa" id="SMAR013427-RA">
    <property type="protein sequence ID" value="SMAR013427-PA"/>
    <property type="gene ID" value="SMAR013427"/>
</dbReference>
<accession>T1JHU6</accession>
<dbReference type="EMBL" id="JH430146">
    <property type="status" value="NOT_ANNOTATED_CDS"/>
    <property type="molecule type" value="Genomic_DNA"/>
</dbReference>
<dbReference type="Proteomes" id="UP000014500">
    <property type="component" value="Unassembled WGS sequence"/>
</dbReference>
<proteinExistence type="predicted"/>
<protein>
    <recommendedName>
        <fullName evidence="3">C2 domain-containing protein</fullName>
    </recommendedName>
</protein>
<dbReference type="HOGENOM" id="CLU_1984355_0_0_1"/>
<dbReference type="Gene3D" id="2.60.40.150">
    <property type="entry name" value="C2 domain"/>
    <property type="match status" value="1"/>
</dbReference>
<evidence type="ECO:0000313" key="2">
    <source>
        <dbReference type="Proteomes" id="UP000014500"/>
    </source>
</evidence>
<organism evidence="1 2">
    <name type="scientific">Strigamia maritima</name>
    <name type="common">European centipede</name>
    <name type="synonym">Geophilus maritimus</name>
    <dbReference type="NCBI Taxonomy" id="126957"/>
    <lineage>
        <taxon>Eukaryota</taxon>
        <taxon>Metazoa</taxon>
        <taxon>Ecdysozoa</taxon>
        <taxon>Arthropoda</taxon>
        <taxon>Myriapoda</taxon>
        <taxon>Chilopoda</taxon>
        <taxon>Pleurostigmophora</taxon>
        <taxon>Geophilomorpha</taxon>
        <taxon>Linotaeniidae</taxon>
        <taxon>Strigamia</taxon>
    </lineage>
</organism>
<evidence type="ECO:0000313" key="1">
    <source>
        <dbReference type="EnsemblMetazoa" id="SMAR013427-PA"/>
    </source>
</evidence>